<reference evidence="1" key="1">
    <citation type="submission" date="2021-02" db="EMBL/GenBank/DDBJ databases">
        <authorList>
            <person name="Dougan E. K."/>
            <person name="Rhodes N."/>
            <person name="Thang M."/>
            <person name="Chan C."/>
        </authorList>
    </citation>
    <scope>NUCLEOTIDE SEQUENCE</scope>
</reference>
<name>A0A812IX47_9DINO</name>
<protein>
    <submittedName>
        <fullName evidence="1">Uncharacterized protein</fullName>
    </submittedName>
</protein>
<proteinExistence type="predicted"/>
<evidence type="ECO:0000313" key="2">
    <source>
        <dbReference type="Proteomes" id="UP000601435"/>
    </source>
</evidence>
<dbReference type="AlphaFoldDB" id="A0A812IX47"/>
<accession>A0A812IX47</accession>
<gene>
    <name evidence="1" type="ORF">SNEC2469_LOCUS971</name>
</gene>
<dbReference type="EMBL" id="CAJNJA010005291">
    <property type="protein sequence ID" value="CAE7187565.1"/>
    <property type="molecule type" value="Genomic_DNA"/>
</dbReference>
<sequence length="343" mass="39074">MEGSHGNLEEELQRLRWHELATFFHGQGRGDADDILNWLQRDNVQDWIAHYWFRGATPDELRKDSPEQFQELRCLAELVLQTSGLQNMREGRNPDVQAYRVFSDPLPVVHRPLLVYAGTSLLCPLISYKVLDFIPKRSPQDIPPVEGSLLLLAWKCHKRAEVMQWLGFHRERSGGLCYWKRPRRIDVDPRDDVSAPRPRRAPPPHRIGEFLRSAQAKRTLRAAAPRLRGTFRAMHQWGVETPGGAEALVHWRNTIETLVLRGCTPLMVAFDLDLANMFGGIEWPEIRAAVHRHFPEAAPWVTWCHAEPKKSSSLAAPSIPSPAAQVRETSTALHSAPWAWATA</sequence>
<organism evidence="1 2">
    <name type="scientific">Symbiodinium necroappetens</name>
    <dbReference type="NCBI Taxonomy" id="1628268"/>
    <lineage>
        <taxon>Eukaryota</taxon>
        <taxon>Sar</taxon>
        <taxon>Alveolata</taxon>
        <taxon>Dinophyceae</taxon>
        <taxon>Suessiales</taxon>
        <taxon>Symbiodiniaceae</taxon>
        <taxon>Symbiodinium</taxon>
    </lineage>
</organism>
<dbReference type="OrthoDB" id="436017at2759"/>
<keyword evidence="2" id="KW-1185">Reference proteome</keyword>
<comment type="caution">
    <text evidence="1">The sequence shown here is derived from an EMBL/GenBank/DDBJ whole genome shotgun (WGS) entry which is preliminary data.</text>
</comment>
<dbReference type="Proteomes" id="UP000601435">
    <property type="component" value="Unassembled WGS sequence"/>
</dbReference>
<evidence type="ECO:0000313" key="1">
    <source>
        <dbReference type="EMBL" id="CAE7187565.1"/>
    </source>
</evidence>